<gene>
    <name evidence="1" type="ORF">NC653_031122</name>
</gene>
<keyword evidence="2" id="KW-1185">Reference proteome</keyword>
<reference evidence="1" key="1">
    <citation type="journal article" date="2023" name="Mol. Ecol. Resour.">
        <title>Chromosome-level genome assembly of a triploid poplar Populus alba 'Berolinensis'.</title>
        <authorList>
            <person name="Chen S."/>
            <person name="Yu Y."/>
            <person name="Wang X."/>
            <person name="Wang S."/>
            <person name="Zhang T."/>
            <person name="Zhou Y."/>
            <person name="He R."/>
            <person name="Meng N."/>
            <person name="Wang Y."/>
            <person name="Liu W."/>
            <person name="Liu Z."/>
            <person name="Liu J."/>
            <person name="Guo Q."/>
            <person name="Huang H."/>
            <person name="Sederoff R.R."/>
            <person name="Wang G."/>
            <person name="Qu G."/>
            <person name="Chen S."/>
        </authorList>
    </citation>
    <scope>NUCLEOTIDE SEQUENCE</scope>
    <source>
        <strain evidence="1">SC-2020</strain>
    </source>
</reference>
<sequence>MMSQNMLIYYLVSSSSLLSDYTFSLEFGSLEVLMRNGQLKRRCRKEFDDRVSNANLFSYICLRRCRFQIDFTELISDFWNWKSNRFRRLLKRISRGGGGGWRVLTSQSVNKLVISKAAHLVYTGEGC</sequence>
<evidence type="ECO:0000313" key="1">
    <source>
        <dbReference type="EMBL" id="KAJ6975174.1"/>
    </source>
</evidence>
<dbReference type="AlphaFoldDB" id="A0AAD6Q0Z7"/>
<dbReference type="Proteomes" id="UP001164929">
    <property type="component" value="Chromosome 13"/>
</dbReference>
<organism evidence="1 2">
    <name type="scientific">Populus alba x Populus x berolinensis</name>
    <dbReference type="NCBI Taxonomy" id="444605"/>
    <lineage>
        <taxon>Eukaryota</taxon>
        <taxon>Viridiplantae</taxon>
        <taxon>Streptophyta</taxon>
        <taxon>Embryophyta</taxon>
        <taxon>Tracheophyta</taxon>
        <taxon>Spermatophyta</taxon>
        <taxon>Magnoliopsida</taxon>
        <taxon>eudicotyledons</taxon>
        <taxon>Gunneridae</taxon>
        <taxon>Pentapetalae</taxon>
        <taxon>rosids</taxon>
        <taxon>fabids</taxon>
        <taxon>Malpighiales</taxon>
        <taxon>Salicaceae</taxon>
        <taxon>Saliceae</taxon>
        <taxon>Populus</taxon>
    </lineage>
</organism>
<protein>
    <submittedName>
        <fullName evidence="1">Uncharacterized protein</fullName>
    </submittedName>
</protein>
<comment type="caution">
    <text evidence="1">The sequence shown here is derived from an EMBL/GenBank/DDBJ whole genome shotgun (WGS) entry which is preliminary data.</text>
</comment>
<proteinExistence type="predicted"/>
<evidence type="ECO:0000313" key="2">
    <source>
        <dbReference type="Proteomes" id="UP001164929"/>
    </source>
</evidence>
<accession>A0AAD6Q0Z7</accession>
<name>A0AAD6Q0Z7_9ROSI</name>
<dbReference type="EMBL" id="JAQIZT010000013">
    <property type="protein sequence ID" value="KAJ6975174.1"/>
    <property type="molecule type" value="Genomic_DNA"/>
</dbReference>